<protein>
    <recommendedName>
        <fullName evidence="6 11">Uroporphyrinogen decarboxylase</fullName>
        <ecNumber evidence="6 11">4.1.1.37</ecNumber>
    </recommendedName>
</protein>
<evidence type="ECO:0000256" key="10">
    <source>
        <dbReference type="ARBA" id="ARBA00048033"/>
    </source>
</evidence>
<dbReference type="GO" id="GO:0004853">
    <property type="term" value="F:uroporphyrinogen decarboxylase activity"/>
    <property type="evidence" value="ECO:0007669"/>
    <property type="project" value="UniProtKB-EC"/>
</dbReference>
<evidence type="ECO:0000256" key="12">
    <source>
        <dbReference type="RuleBase" id="RU004169"/>
    </source>
</evidence>
<evidence type="ECO:0000256" key="2">
    <source>
        <dbReference type="ARBA" id="ARBA00004229"/>
    </source>
</evidence>
<feature type="compositionally biased region" description="Polar residues" evidence="13">
    <location>
        <begin position="549"/>
        <end position="583"/>
    </location>
</feature>
<feature type="region of interest" description="Disordered" evidence="13">
    <location>
        <begin position="545"/>
        <end position="694"/>
    </location>
</feature>
<evidence type="ECO:0000256" key="6">
    <source>
        <dbReference type="ARBA" id="ARBA00012288"/>
    </source>
</evidence>
<dbReference type="PANTHER" id="PTHR21091">
    <property type="entry name" value="METHYLTETRAHYDROFOLATE:HOMOCYSTEINE METHYLTRANSFERASE RELATED"/>
    <property type="match status" value="1"/>
</dbReference>
<dbReference type="FunFam" id="3.20.20.210:FF:000006">
    <property type="entry name" value="Uroporphyrinogen decarboxylase"/>
    <property type="match status" value="1"/>
</dbReference>
<evidence type="ECO:0000256" key="1">
    <source>
        <dbReference type="ARBA" id="ARBA00002448"/>
    </source>
</evidence>
<feature type="region of interest" description="Disordered" evidence="13">
    <location>
        <begin position="911"/>
        <end position="977"/>
    </location>
</feature>
<feature type="region of interest" description="Disordered" evidence="13">
    <location>
        <begin position="458"/>
        <end position="486"/>
    </location>
</feature>
<dbReference type="UniPathway" id="UPA00251">
    <property type="reaction ID" value="UER00321"/>
</dbReference>
<dbReference type="GO" id="GO:0009507">
    <property type="term" value="C:chloroplast"/>
    <property type="evidence" value="ECO:0007669"/>
    <property type="project" value="UniProtKB-SubCell"/>
</dbReference>
<evidence type="ECO:0000256" key="11">
    <source>
        <dbReference type="RuleBase" id="RU000554"/>
    </source>
</evidence>
<evidence type="ECO:0000256" key="8">
    <source>
        <dbReference type="ARBA" id="ARBA00023239"/>
    </source>
</evidence>
<comment type="similarity">
    <text evidence="4 12">Belongs to the uroporphyrinogen decarboxylase family.</text>
</comment>
<feature type="region of interest" description="Disordered" evidence="13">
    <location>
        <begin position="765"/>
        <end position="790"/>
    </location>
</feature>
<comment type="subcellular location">
    <subcellularLocation>
        <location evidence="2">Plastid</location>
        <location evidence="2">Chloroplast</location>
    </subcellularLocation>
</comment>
<comment type="function">
    <text evidence="1">Catalyzes the decarboxylation of four acetate groups of uroporphyrinogen-III to yield coproporphyrinogen-III.</text>
</comment>
<dbReference type="NCBIfam" id="TIGR01464">
    <property type="entry name" value="hemE"/>
    <property type="match status" value="1"/>
</dbReference>
<dbReference type="Proteomes" id="UP000195557">
    <property type="component" value="Unassembled WGS sequence"/>
</dbReference>
<dbReference type="PROSITE" id="PS00906">
    <property type="entry name" value="UROD_1"/>
    <property type="match status" value="1"/>
</dbReference>
<dbReference type="SUPFAM" id="SSF51445">
    <property type="entry name" value="(Trans)glycosidases"/>
    <property type="match status" value="1"/>
</dbReference>
<dbReference type="SUPFAM" id="SSF51726">
    <property type="entry name" value="UROD/MetE-like"/>
    <property type="match status" value="1"/>
</dbReference>
<feature type="domain" description="Uroporphyrinogen decarboxylase (URO-D)" evidence="14">
    <location>
        <begin position="1006"/>
        <end position="1015"/>
    </location>
</feature>
<feature type="compositionally biased region" description="Polar residues" evidence="13">
    <location>
        <begin position="614"/>
        <end position="649"/>
    </location>
</feature>
<feature type="compositionally biased region" description="Basic and acidic residues" evidence="13">
    <location>
        <begin position="951"/>
        <end position="975"/>
    </location>
</feature>
<proteinExistence type="inferred from homology"/>
<dbReference type="Pfam" id="PF01208">
    <property type="entry name" value="URO-D"/>
    <property type="match status" value="1"/>
</dbReference>
<feature type="compositionally biased region" description="Basic residues" evidence="13">
    <location>
        <begin position="914"/>
        <end position="923"/>
    </location>
</feature>
<dbReference type="InterPro" id="IPR017853">
    <property type="entry name" value="GH"/>
</dbReference>
<keyword evidence="7 11" id="KW-0210">Decarboxylase</keyword>
<name>A0A1Y5IAN3_OSTTA</name>
<comment type="subunit">
    <text evidence="5">Homodimer.</text>
</comment>
<evidence type="ECO:0000256" key="7">
    <source>
        <dbReference type="ARBA" id="ARBA00022793"/>
    </source>
</evidence>
<keyword evidence="8 11" id="KW-0456">Lyase</keyword>
<evidence type="ECO:0000256" key="9">
    <source>
        <dbReference type="ARBA" id="ARBA00023244"/>
    </source>
</evidence>
<feature type="compositionally biased region" description="Basic residues" evidence="13">
    <location>
        <begin position="849"/>
        <end position="858"/>
    </location>
</feature>
<evidence type="ECO:0000259" key="14">
    <source>
        <dbReference type="PROSITE" id="PS00906"/>
    </source>
</evidence>
<feature type="compositionally biased region" description="Acidic residues" evidence="13">
    <location>
        <begin position="927"/>
        <end position="942"/>
    </location>
</feature>
<feature type="compositionally biased region" description="Acidic residues" evidence="13">
    <location>
        <begin position="766"/>
        <end position="776"/>
    </location>
</feature>
<dbReference type="HAMAP" id="MF_00218">
    <property type="entry name" value="URO_D"/>
    <property type="match status" value="1"/>
</dbReference>
<dbReference type="EC" id="4.1.1.37" evidence="6 11"/>
<evidence type="ECO:0000256" key="4">
    <source>
        <dbReference type="ARBA" id="ARBA00009935"/>
    </source>
</evidence>
<feature type="domain" description="Uroporphyrinogen decarboxylase (URO-D)" evidence="15">
    <location>
        <begin position="1126"/>
        <end position="1142"/>
    </location>
</feature>
<accession>A0A1Y5IAN3</accession>
<comment type="pathway">
    <text evidence="3 11">Porphyrin-containing compound metabolism; protoporphyrin-IX biosynthesis; coproporphyrinogen-III from 5-aminolevulinate: step 4/4.</text>
</comment>
<dbReference type="GO" id="GO:0006782">
    <property type="term" value="P:protoporphyrinogen IX biosynthetic process"/>
    <property type="evidence" value="ECO:0007669"/>
    <property type="project" value="UniProtKB-UniPathway"/>
</dbReference>
<organism evidence="16">
    <name type="scientific">Ostreococcus tauri</name>
    <name type="common">Marine green alga</name>
    <dbReference type="NCBI Taxonomy" id="70448"/>
    <lineage>
        <taxon>Eukaryota</taxon>
        <taxon>Viridiplantae</taxon>
        <taxon>Chlorophyta</taxon>
        <taxon>Mamiellophyceae</taxon>
        <taxon>Mamiellales</taxon>
        <taxon>Bathycoccaceae</taxon>
        <taxon>Ostreococcus</taxon>
    </lineage>
</organism>
<dbReference type="InterPro" id="IPR006361">
    <property type="entry name" value="Uroporphyrinogen_deCO2ase_HemE"/>
</dbReference>
<evidence type="ECO:0000259" key="15">
    <source>
        <dbReference type="PROSITE" id="PS00907"/>
    </source>
</evidence>
<dbReference type="PROSITE" id="PS00907">
    <property type="entry name" value="UROD_2"/>
    <property type="match status" value="1"/>
</dbReference>
<feature type="region of interest" description="Disordered" evidence="13">
    <location>
        <begin position="833"/>
        <end position="873"/>
    </location>
</feature>
<evidence type="ECO:0000256" key="13">
    <source>
        <dbReference type="SAM" id="MobiDB-lite"/>
    </source>
</evidence>
<sequence>MKEMPTGVALNGWLHLEEWFFANGESTVVDSPIGASQGRVLPPFFNTPAELGFSWSSEGDLVAKLARKYGNLKTAKIMNAYRSSWLTNEDLRRISQLGLESVRVPVTWAAFMGTQRDPTRIIQDPKYGDRAFATVDQMAMTHVLRVLHRETGAKVVMDMHSMPGGSSQGTYNGVFPHPPAFWDDPKLQDIGMQAIHKMLKWYNALREEDKRFIDGFTLLNEPAHLMPAKREAMLEWMGKAIYVYKQLIVRPREMMKKPVPKLYVNLMETSGIQTNEFSKIMRKWFDLAELRTWAVLDTHFYLAWGVNGCDKGCAWKCSDTPQRITETVRSTLAQYIHKVQAPAALNGVKLFSVSEWSIATNHDSSKGCASEDVRRAVYKGQLRAFNVTRTPNFFWGWKMPNAGNAHEDFWSLQHFHGQLGAFQDLDIEDERANPSDTIEEGTLTALKEELKSLRDEVKELRGRKTTTNSTKTASDPSFAKRSGAKRESQLGAASMVAQIVTPAIAPSLVNFSVNVSNTGADLTTQANPSNSSGSLGWETAPWVKHEQTPQDLSGSHSQGHAQPSQARGPKAQSTQAQTVMSEASNDDDIIQGFLQSSPEGSDAPRRVHHKQVVAQPQSQQRETFTEPQPQQRETFTESQPQQRQVFAESQPQQRQVVAQPQPQQRQVVAQPQQQQRQVVAQPQQPAASSQGGVLNNSRFAPAAQATAAPIGRLAPAAQASKAATTQPGAQPIVYAKDRHDGSFWGTSFGLDALKAPEIHENALLQSDDEEVDESQYYEEPREEIAARTGTKLPTYADDAVDNIHQHRSTYSMHEAKSLKNKVSYDLFSSKKLSKKHAEDDDDSSTTPSKVKKSTHKRGSSTERVVDDAGDDLDFNKLMSSQDFGGGSSSTKSSHKFYDEFSDGESVELAPEKLKGKKKSKKSRKPVDDDDDDDDDDAEEGEETSSSGSSKFSRESIEKSLEKEASGGEKISKDEGVPDWISFGHANDDLDPLMLRAIRGEDVERPPIWMMRQAGRYMKVYQDLCKRHTTFRERSETVDLAVEISLQPYRAFKPDGVILFSDILTPLQGMNIPFDIVKGTGPIIFNPVREMEDIKAITNLEPEKSVPFVGESLKLLRSEIGNEATLLGFCGAPFTLASYIVEGGTSSHYKVIKKMAFDAPAVYEALMNKLTDAVIEYTRYQADAGAQVVQIFDSWASEFSPADFEKYCLPYLQRIVAECKKTHPHVPLIIYSSGSGGFLERLATTNADVLSLDGTVDMADARRRLGANQAVQGNMDPVHLFASQDFITKKVHETIEKAGKSRHVMNLGHGVMVGTPEENVAHFFQTVRDYRY</sequence>
<dbReference type="PANTHER" id="PTHR21091:SF169">
    <property type="entry name" value="UROPORPHYRINOGEN DECARBOXYLASE"/>
    <property type="match status" value="1"/>
</dbReference>
<evidence type="ECO:0000256" key="3">
    <source>
        <dbReference type="ARBA" id="ARBA00004804"/>
    </source>
</evidence>
<dbReference type="Gene3D" id="3.20.20.210">
    <property type="match status" value="1"/>
</dbReference>
<dbReference type="Gene3D" id="3.20.20.80">
    <property type="entry name" value="Glycosidases"/>
    <property type="match status" value="1"/>
</dbReference>
<evidence type="ECO:0000313" key="16">
    <source>
        <dbReference type="EMBL" id="OUS46639.1"/>
    </source>
</evidence>
<reference evidence="16" key="1">
    <citation type="submission" date="2017-04" db="EMBL/GenBank/DDBJ databases">
        <title>Population genomics of picophytoplankton unveils novel chromosome hypervariability.</title>
        <authorList>
            <consortium name="DOE Joint Genome Institute"/>
            <person name="Blanc-Mathieu R."/>
            <person name="Krasovec M."/>
            <person name="Hebrard M."/>
            <person name="Yau S."/>
            <person name="Desgranges E."/>
            <person name="Martin J."/>
            <person name="Schackwitz W."/>
            <person name="Kuo A."/>
            <person name="Salin G."/>
            <person name="Donnadieu C."/>
            <person name="Desdevises Y."/>
            <person name="Sanchez-Ferandin S."/>
            <person name="Moreau H."/>
            <person name="Rivals E."/>
            <person name="Grigoriev I.V."/>
            <person name="Grimsley N."/>
            <person name="Eyre-Walker A."/>
            <person name="Piganeau G."/>
        </authorList>
    </citation>
    <scope>NUCLEOTIDE SEQUENCE [LARGE SCALE GENOMIC DNA]</scope>
    <source>
        <strain evidence="16">RCC 1115</strain>
    </source>
</reference>
<dbReference type="InterPro" id="IPR038071">
    <property type="entry name" value="UROD/MetE-like_sf"/>
</dbReference>
<dbReference type="EMBL" id="KZ155782">
    <property type="protein sequence ID" value="OUS46639.1"/>
    <property type="molecule type" value="Genomic_DNA"/>
</dbReference>
<dbReference type="CDD" id="cd00717">
    <property type="entry name" value="URO-D"/>
    <property type="match status" value="1"/>
</dbReference>
<feature type="compositionally biased region" description="Polar residues" evidence="13">
    <location>
        <begin position="465"/>
        <end position="475"/>
    </location>
</feature>
<dbReference type="InterPro" id="IPR000257">
    <property type="entry name" value="Uroporphyrinogen_deCOase"/>
</dbReference>
<keyword evidence="9 11" id="KW-0627">Porphyrin biosynthesis</keyword>
<gene>
    <name evidence="16" type="ORF">BE221DRAFT_145630</name>
</gene>
<evidence type="ECO:0000256" key="5">
    <source>
        <dbReference type="ARBA" id="ARBA00011738"/>
    </source>
</evidence>
<comment type="catalytic activity">
    <reaction evidence="10 11">
        <text>uroporphyrinogen III + 4 H(+) = coproporphyrinogen III + 4 CO2</text>
        <dbReference type="Rhea" id="RHEA:19865"/>
        <dbReference type="ChEBI" id="CHEBI:15378"/>
        <dbReference type="ChEBI" id="CHEBI:16526"/>
        <dbReference type="ChEBI" id="CHEBI:57308"/>
        <dbReference type="ChEBI" id="CHEBI:57309"/>
        <dbReference type="EC" id="4.1.1.37"/>
    </reaction>
</comment>
<feature type="compositionally biased region" description="Low complexity" evidence="13">
    <location>
        <begin position="650"/>
        <end position="687"/>
    </location>
</feature>